<organism evidence="1 2">
    <name type="scientific">Schistosoma mattheei</name>
    <dbReference type="NCBI Taxonomy" id="31246"/>
    <lineage>
        <taxon>Eukaryota</taxon>
        <taxon>Metazoa</taxon>
        <taxon>Spiralia</taxon>
        <taxon>Lophotrochozoa</taxon>
        <taxon>Platyhelminthes</taxon>
        <taxon>Trematoda</taxon>
        <taxon>Digenea</taxon>
        <taxon>Strigeidida</taxon>
        <taxon>Schistosomatoidea</taxon>
        <taxon>Schistosomatidae</taxon>
        <taxon>Schistosoma</taxon>
    </lineage>
</organism>
<gene>
    <name evidence="1" type="ORF">SMTD_LOCUS2518</name>
</gene>
<proteinExistence type="predicted"/>
<evidence type="ECO:0000313" key="1">
    <source>
        <dbReference type="EMBL" id="VDO87712.1"/>
    </source>
</evidence>
<dbReference type="InterPro" id="IPR001878">
    <property type="entry name" value="Znf_CCHC"/>
</dbReference>
<dbReference type="SMART" id="SM00343">
    <property type="entry name" value="ZnF_C2HC"/>
    <property type="match status" value="1"/>
</dbReference>
<dbReference type="Proteomes" id="UP000269396">
    <property type="component" value="Unassembled WGS sequence"/>
</dbReference>
<dbReference type="EMBL" id="UZAL01003575">
    <property type="protein sequence ID" value="VDO87712.1"/>
    <property type="molecule type" value="Genomic_DNA"/>
</dbReference>
<sequence length="206" mass="23185">MKGDSTNNCKANHKGEMKFGKCLSCGEFHSRNSCAFRYAKCFKCGRIGHIKSVCKTTVHFAPSEPKSCNLDPNYSDVPSARLSLSTISEVNVHIQKRLYTTFGSFHDFVLDAGKQSVIKPVFGPKDLLDVLTSIKHPQVRPTFRDYNSAMTATWGLINLPINVKNLSDLVCSRFTILFTETREGFMNRYISKILKLVLTTVMTLYV</sequence>
<dbReference type="GO" id="GO:0008270">
    <property type="term" value="F:zinc ion binding"/>
    <property type="evidence" value="ECO:0007669"/>
    <property type="project" value="InterPro"/>
</dbReference>
<accession>A0A183NK82</accession>
<dbReference type="AlphaFoldDB" id="A0A183NK82"/>
<evidence type="ECO:0000313" key="2">
    <source>
        <dbReference type="Proteomes" id="UP000269396"/>
    </source>
</evidence>
<protein>
    <submittedName>
        <fullName evidence="1">Uncharacterized protein</fullName>
    </submittedName>
</protein>
<keyword evidence="2" id="KW-1185">Reference proteome</keyword>
<dbReference type="GO" id="GO:0003676">
    <property type="term" value="F:nucleic acid binding"/>
    <property type="evidence" value="ECO:0007669"/>
    <property type="project" value="InterPro"/>
</dbReference>
<dbReference type="PROSITE" id="PS50158">
    <property type="entry name" value="ZF_CCHC"/>
    <property type="match status" value="1"/>
</dbReference>
<name>A0A183NK82_9TREM</name>
<reference evidence="1 2" key="1">
    <citation type="submission" date="2018-11" db="EMBL/GenBank/DDBJ databases">
        <authorList>
            <consortium name="Pathogen Informatics"/>
        </authorList>
    </citation>
    <scope>NUCLEOTIDE SEQUENCE [LARGE SCALE GENOMIC DNA]</scope>
    <source>
        <strain>Denwood</strain>
        <strain evidence="2">Zambia</strain>
    </source>
</reference>